<dbReference type="EMBL" id="FOQK01000011">
    <property type="protein sequence ID" value="SFI00972.1"/>
    <property type="molecule type" value="Genomic_DNA"/>
</dbReference>
<organism evidence="1 2">
    <name type="scientific">Selenomonas ruminantium</name>
    <dbReference type="NCBI Taxonomy" id="971"/>
    <lineage>
        <taxon>Bacteria</taxon>
        <taxon>Bacillati</taxon>
        <taxon>Bacillota</taxon>
        <taxon>Negativicutes</taxon>
        <taxon>Selenomonadales</taxon>
        <taxon>Selenomonadaceae</taxon>
        <taxon>Selenomonas</taxon>
    </lineage>
</organism>
<sequence>MQYYIVKEALQSLLDESRYEDAAELYDVLKWEHAECLSLLQNGGPTRNLSLVGDICRLLNAVPFQFTMTKEEYGDRHPRDIKAVLAMADAPLDYDIRHFES</sequence>
<name>A0A1I3EPV9_SELRU</name>
<dbReference type="RefSeq" id="WP_075443362.1">
    <property type="nucleotide sequence ID" value="NZ_FOQK01000011.1"/>
</dbReference>
<reference evidence="1 2" key="1">
    <citation type="submission" date="2016-10" db="EMBL/GenBank/DDBJ databases">
        <authorList>
            <person name="de Groot N.N."/>
        </authorList>
    </citation>
    <scope>NUCLEOTIDE SEQUENCE [LARGE SCALE GENOMIC DNA]</scope>
    <source>
        <strain evidence="1 2">Z108</strain>
    </source>
</reference>
<gene>
    <name evidence="1" type="ORF">SAMN04487861_11126</name>
</gene>
<protein>
    <submittedName>
        <fullName evidence="1">Uncharacterized protein</fullName>
    </submittedName>
</protein>
<evidence type="ECO:0000313" key="2">
    <source>
        <dbReference type="Proteomes" id="UP000183639"/>
    </source>
</evidence>
<accession>A0A1I3EPV9</accession>
<proteinExistence type="predicted"/>
<evidence type="ECO:0000313" key="1">
    <source>
        <dbReference type="EMBL" id="SFI00972.1"/>
    </source>
</evidence>
<dbReference type="Proteomes" id="UP000183639">
    <property type="component" value="Unassembled WGS sequence"/>
</dbReference>
<dbReference type="AlphaFoldDB" id="A0A1I3EPV9"/>